<evidence type="ECO:0000313" key="2">
    <source>
        <dbReference type="Proteomes" id="UP001642484"/>
    </source>
</evidence>
<sequence>MAELLCWTDYWVYRECCSVQAYGPQGLDLCFSQGFFSFERCCPHPLFRKLPEPGQEVQVLEGPWQDHHPGCDATFPWAPAALMPALLHGPAYHPHTGELMHDLLPATSERWSKAAGLGREDEASQREAREKRVRQELSKRWETLSFRTFTTRAADYYENGTWDIEMVALLTQIISNFAFSLAECPPAVLLAGLLKAESLFDVDLPAARRFARNLRHLAESAKFHGRWRWNSKEDHPSWEKVLIAAMERVRQLEESRFAPAQPWLADMVIPLCSPKEIHAVNSGLALLGRSLPPRMDDADGWPPDSQKAHRAKEYNRLRGHWRHAKFRVFIYMVCGTFGLLGKHIEPDASVPEADVARLAKGIFADLPEELLRLFTAGRSVRSVAVDILKPQLHLAVLEEEVPTGDAAVYLHHLARASAAKNLGNITLLLHPDFLEHIRSWKVSTLFQALVSGSWPQHVDFLYLGWRHEGPVTAEGRVASHLRYHCDVEPWKGGKIGPCDSGYNPILLQNLWRMAFGRKLDPVGGDDLGGYDFSQLLVTRRAISRRSPAYWRYLSQVISARASFELLPGTRGFISRRTDLSVNDPFNKGVCAWFEHIWHMLFDPSFFPDDADKESDLRYFTQLHDRRLPLGLRAGPDTVMGRHYWFSAKEQCKALKDEQGCRILKLQDDWRRQTLKPSAEMQPP</sequence>
<organism evidence="1 2">
    <name type="scientific">Durusdinium trenchii</name>
    <dbReference type="NCBI Taxonomy" id="1381693"/>
    <lineage>
        <taxon>Eukaryota</taxon>
        <taxon>Sar</taxon>
        <taxon>Alveolata</taxon>
        <taxon>Dinophyceae</taxon>
        <taxon>Suessiales</taxon>
        <taxon>Symbiodiniaceae</taxon>
        <taxon>Durusdinium</taxon>
    </lineage>
</organism>
<accession>A0ABP0S3H7</accession>
<comment type="caution">
    <text evidence="1">The sequence shown here is derived from an EMBL/GenBank/DDBJ whole genome shotgun (WGS) entry which is preliminary data.</text>
</comment>
<keyword evidence="2" id="KW-1185">Reference proteome</keyword>
<name>A0ABP0S3H7_9DINO</name>
<dbReference type="Proteomes" id="UP001642484">
    <property type="component" value="Unassembled WGS sequence"/>
</dbReference>
<proteinExistence type="predicted"/>
<gene>
    <name evidence="1" type="ORF">CCMP2556_LOCUS49916</name>
</gene>
<reference evidence="1 2" key="1">
    <citation type="submission" date="2024-02" db="EMBL/GenBank/DDBJ databases">
        <authorList>
            <person name="Chen Y."/>
            <person name="Shah S."/>
            <person name="Dougan E. K."/>
            <person name="Thang M."/>
            <person name="Chan C."/>
        </authorList>
    </citation>
    <scope>NUCLEOTIDE SEQUENCE [LARGE SCALE GENOMIC DNA]</scope>
</reference>
<evidence type="ECO:0000313" key="1">
    <source>
        <dbReference type="EMBL" id="CAK9106909.1"/>
    </source>
</evidence>
<protein>
    <submittedName>
        <fullName evidence="1">Uncharacterized protein</fullName>
    </submittedName>
</protein>
<dbReference type="EMBL" id="CAXAMN010026917">
    <property type="protein sequence ID" value="CAK9106909.1"/>
    <property type="molecule type" value="Genomic_DNA"/>
</dbReference>